<dbReference type="GO" id="GO:0015074">
    <property type="term" value="P:DNA integration"/>
    <property type="evidence" value="ECO:0007669"/>
    <property type="project" value="UniProtKB-KW"/>
</dbReference>
<evidence type="ECO:0000259" key="12">
    <source>
        <dbReference type="PROSITE" id="PS51900"/>
    </source>
</evidence>
<dbReference type="PROSITE" id="PS51900">
    <property type="entry name" value="CB"/>
    <property type="match status" value="1"/>
</dbReference>
<keyword evidence="14" id="KW-1185">Reference proteome</keyword>
<evidence type="ECO:0000256" key="10">
    <source>
        <dbReference type="SAM" id="MobiDB-lite"/>
    </source>
</evidence>
<dbReference type="GO" id="GO:0003677">
    <property type="term" value="F:DNA binding"/>
    <property type="evidence" value="ECO:0007669"/>
    <property type="project" value="UniProtKB-UniRule"/>
</dbReference>
<keyword evidence="6 9" id="KW-0238">DNA-binding</keyword>
<name>A0A1X1ZER1_9MYCO</name>
<evidence type="ECO:0000313" key="14">
    <source>
        <dbReference type="Proteomes" id="UP000193781"/>
    </source>
</evidence>
<feature type="domain" description="Tyr recombinase" evidence="11">
    <location>
        <begin position="130"/>
        <end position="338"/>
    </location>
</feature>
<evidence type="ECO:0000256" key="4">
    <source>
        <dbReference type="ARBA" id="ARBA00022829"/>
    </source>
</evidence>
<accession>A0A1X1ZER1</accession>
<evidence type="ECO:0000256" key="8">
    <source>
        <dbReference type="ARBA" id="ARBA00023306"/>
    </source>
</evidence>
<dbReference type="GO" id="GO:0005737">
    <property type="term" value="C:cytoplasm"/>
    <property type="evidence" value="ECO:0007669"/>
    <property type="project" value="UniProtKB-SubCell"/>
</dbReference>
<dbReference type="InterPro" id="IPR044068">
    <property type="entry name" value="CB"/>
</dbReference>
<keyword evidence="7" id="KW-0233">DNA recombination</keyword>
<dbReference type="InterPro" id="IPR050090">
    <property type="entry name" value="Tyrosine_recombinase_XerCD"/>
</dbReference>
<dbReference type="GeneID" id="29696826"/>
<dbReference type="PANTHER" id="PTHR30349">
    <property type="entry name" value="PHAGE INTEGRASE-RELATED"/>
    <property type="match status" value="1"/>
</dbReference>
<keyword evidence="8" id="KW-0131">Cell cycle</keyword>
<dbReference type="InterPro" id="IPR010998">
    <property type="entry name" value="Integrase_recombinase_N"/>
</dbReference>
<gene>
    <name evidence="13" type="ORF">AWC17_06040</name>
</gene>
<comment type="subcellular location">
    <subcellularLocation>
        <location evidence="1">Cytoplasm</location>
    </subcellularLocation>
</comment>
<keyword evidence="4" id="KW-0159">Chromosome partition</keyword>
<dbReference type="PANTHER" id="PTHR30349:SF77">
    <property type="entry name" value="TYROSINE RECOMBINASE XERC"/>
    <property type="match status" value="1"/>
</dbReference>
<evidence type="ECO:0000256" key="6">
    <source>
        <dbReference type="ARBA" id="ARBA00023125"/>
    </source>
</evidence>
<proteinExistence type="predicted"/>
<dbReference type="Pfam" id="PF00589">
    <property type="entry name" value="Phage_integrase"/>
    <property type="match status" value="1"/>
</dbReference>
<dbReference type="InterPro" id="IPR011010">
    <property type="entry name" value="DNA_brk_join_enz"/>
</dbReference>
<dbReference type="Gene3D" id="1.10.150.130">
    <property type="match status" value="1"/>
</dbReference>
<evidence type="ECO:0000256" key="1">
    <source>
        <dbReference type="ARBA" id="ARBA00004496"/>
    </source>
</evidence>
<dbReference type="RefSeq" id="WP_007172409.1">
    <property type="nucleotide sequence ID" value="NZ_JACKSS010000170.1"/>
</dbReference>
<feature type="region of interest" description="Disordered" evidence="10">
    <location>
        <begin position="1"/>
        <end position="22"/>
    </location>
</feature>
<evidence type="ECO:0000256" key="7">
    <source>
        <dbReference type="ARBA" id="ARBA00023172"/>
    </source>
</evidence>
<keyword evidence="5" id="KW-0229">DNA integration</keyword>
<evidence type="ECO:0000256" key="3">
    <source>
        <dbReference type="ARBA" id="ARBA00022618"/>
    </source>
</evidence>
<evidence type="ECO:0000259" key="11">
    <source>
        <dbReference type="PROSITE" id="PS51898"/>
    </source>
</evidence>
<reference evidence="13 14" key="1">
    <citation type="submission" date="2016-01" db="EMBL/GenBank/DDBJ databases">
        <title>The new phylogeny of the genus Mycobacterium.</title>
        <authorList>
            <person name="Tarcisio F."/>
            <person name="Conor M."/>
            <person name="Antonella G."/>
            <person name="Elisabetta G."/>
            <person name="Giulia F.S."/>
            <person name="Sara T."/>
            <person name="Anna F."/>
            <person name="Clotilde B."/>
            <person name="Roberto B."/>
            <person name="Veronica D.S."/>
            <person name="Fabio R."/>
            <person name="Monica P."/>
            <person name="Olivier J."/>
            <person name="Enrico T."/>
            <person name="Nicola S."/>
        </authorList>
    </citation>
    <scope>NUCLEOTIDE SEQUENCE [LARGE SCALE GENOMIC DNA]</scope>
    <source>
        <strain evidence="13 14">DSM 44803</strain>
    </source>
</reference>
<evidence type="ECO:0000256" key="5">
    <source>
        <dbReference type="ARBA" id="ARBA00022908"/>
    </source>
</evidence>
<dbReference type="Proteomes" id="UP000193781">
    <property type="component" value="Unassembled WGS sequence"/>
</dbReference>
<protein>
    <submittedName>
        <fullName evidence="13">Recombinase</fullName>
    </submittedName>
</protein>
<dbReference type="GO" id="GO:0007059">
    <property type="term" value="P:chromosome segregation"/>
    <property type="evidence" value="ECO:0007669"/>
    <property type="project" value="UniProtKB-KW"/>
</dbReference>
<dbReference type="GO" id="GO:0006310">
    <property type="term" value="P:DNA recombination"/>
    <property type="evidence" value="ECO:0007669"/>
    <property type="project" value="UniProtKB-KW"/>
</dbReference>
<dbReference type="SUPFAM" id="SSF56349">
    <property type="entry name" value="DNA breaking-rejoining enzymes"/>
    <property type="match status" value="1"/>
</dbReference>
<organism evidence="13 14">
    <name type="scientific">Mycobacterium nebraskense</name>
    <dbReference type="NCBI Taxonomy" id="244292"/>
    <lineage>
        <taxon>Bacteria</taxon>
        <taxon>Bacillati</taxon>
        <taxon>Actinomycetota</taxon>
        <taxon>Actinomycetes</taxon>
        <taxon>Mycobacteriales</taxon>
        <taxon>Mycobacteriaceae</taxon>
        <taxon>Mycobacterium</taxon>
    </lineage>
</organism>
<feature type="region of interest" description="Disordered" evidence="10">
    <location>
        <begin position="347"/>
        <end position="366"/>
    </location>
</feature>
<dbReference type="EMBL" id="LQPH01000125">
    <property type="protein sequence ID" value="ORW21907.1"/>
    <property type="molecule type" value="Genomic_DNA"/>
</dbReference>
<comment type="caution">
    <text evidence="13">The sequence shown here is derived from an EMBL/GenBank/DDBJ whole genome shotgun (WGS) entry which is preliminary data.</text>
</comment>
<evidence type="ECO:0000256" key="9">
    <source>
        <dbReference type="PROSITE-ProRule" id="PRU01248"/>
    </source>
</evidence>
<dbReference type="PROSITE" id="PS51898">
    <property type="entry name" value="TYR_RECOMBINASE"/>
    <property type="match status" value="1"/>
</dbReference>
<dbReference type="AlphaFoldDB" id="A0A1X1ZER1"/>
<evidence type="ECO:0000256" key="2">
    <source>
        <dbReference type="ARBA" id="ARBA00022490"/>
    </source>
</evidence>
<sequence length="366" mass="39367">MAGETRPRTPSPSRGRTDAQRPSWFRAFLTDRATRKPSPHTLQAYRQDFDAIASAITGADPGQDLSRLDPLDLTKDALRQAFAAYAGSHEAASIRRCWSTWNTLCTYLYTTELLPGNPMQVIGQPKPAKALPRSLPAEAAEALITAIEAPAANKRATDWPERDRAIILTALLAGLRAAELRGANIGDLRLSDGGGVLRVRGKGGKHRSVPIEQALVDVLNSYLTTRAARFPATTRGRSGQNPRPQWPASAALFVGRDGARITRGALQYRVLRAFNLAGPDAQRTPGAMVHALRHTYATELAGANISVYTLMKLLGHESMATSQRYVTAAGSETRSAAAQNPLYELLAPTVEGDGDRPAASPADSTQ</sequence>
<dbReference type="InterPro" id="IPR002104">
    <property type="entry name" value="Integrase_catalytic"/>
</dbReference>
<dbReference type="GO" id="GO:0051301">
    <property type="term" value="P:cell division"/>
    <property type="evidence" value="ECO:0007669"/>
    <property type="project" value="UniProtKB-KW"/>
</dbReference>
<dbReference type="InterPro" id="IPR013762">
    <property type="entry name" value="Integrase-like_cat_sf"/>
</dbReference>
<keyword evidence="2" id="KW-0963">Cytoplasm</keyword>
<feature type="domain" description="Core-binding (CB)" evidence="12">
    <location>
        <begin position="19"/>
        <end position="109"/>
    </location>
</feature>
<keyword evidence="3" id="KW-0132">Cell division</keyword>
<dbReference type="Gene3D" id="1.10.443.10">
    <property type="entry name" value="Intergrase catalytic core"/>
    <property type="match status" value="1"/>
</dbReference>
<dbReference type="OrthoDB" id="3698359at2"/>
<evidence type="ECO:0000313" key="13">
    <source>
        <dbReference type="EMBL" id="ORW21907.1"/>
    </source>
</evidence>